<dbReference type="GO" id="GO:0015095">
    <property type="term" value="F:magnesium ion transmembrane transporter activity"/>
    <property type="evidence" value="ECO:0007669"/>
    <property type="project" value="TreeGrafter"/>
</dbReference>
<dbReference type="PANTHER" id="PTHR46494:SF1">
    <property type="entry name" value="CORA FAMILY METAL ION TRANSPORTER (EUROFUNG)"/>
    <property type="match status" value="1"/>
</dbReference>
<evidence type="ECO:0000313" key="10">
    <source>
        <dbReference type="Proteomes" id="UP000231436"/>
    </source>
</evidence>
<name>A0A2M8LGD7_9BACT</name>
<keyword evidence="4" id="KW-1003">Cell membrane</keyword>
<dbReference type="PANTHER" id="PTHR46494">
    <property type="entry name" value="CORA FAMILY METAL ION TRANSPORTER (EUROFUNG)"/>
    <property type="match status" value="1"/>
</dbReference>
<dbReference type="CDD" id="cd12822">
    <property type="entry name" value="TmCorA-like"/>
    <property type="match status" value="1"/>
</dbReference>
<dbReference type="GO" id="GO:0005886">
    <property type="term" value="C:plasma membrane"/>
    <property type="evidence" value="ECO:0007669"/>
    <property type="project" value="UniProtKB-SubCell"/>
</dbReference>
<dbReference type="SUPFAM" id="SSF144083">
    <property type="entry name" value="Magnesium transport protein CorA, transmembrane region"/>
    <property type="match status" value="1"/>
</dbReference>
<dbReference type="SUPFAM" id="SSF143865">
    <property type="entry name" value="CorA soluble domain-like"/>
    <property type="match status" value="1"/>
</dbReference>
<dbReference type="Gene3D" id="1.20.58.340">
    <property type="entry name" value="Magnesium transport protein CorA, transmembrane region"/>
    <property type="match status" value="2"/>
</dbReference>
<dbReference type="AlphaFoldDB" id="A0A2M8LGD7"/>
<evidence type="ECO:0000256" key="1">
    <source>
        <dbReference type="ARBA" id="ARBA00004651"/>
    </source>
</evidence>
<keyword evidence="5 8" id="KW-0812">Transmembrane</keyword>
<dbReference type="GO" id="GO:0000287">
    <property type="term" value="F:magnesium ion binding"/>
    <property type="evidence" value="ECO:0007669"/>
    <property type="project" value="TreeGrafter"/>
</dbReference>
<keyword evidence="3" id="KW-0813">Transport</keyword>
<dbReference type="Gene3D" id="3.30.460.20">
    <property type="entry name" value="CorA soluble domain-like"/>
    <property type="match status" value="1"/>
</dbReference>
<comment type="caution">
    <text evidence="9">The sequence shown here is derived from an EMBL/GenBank/DDBJ whole genome shotgun (WGS) entry which is preliminary data.</text>
</comment>
<dbReference type="InterPro" id="IPR045863">
    <property type="entry name" value="CorA_TM1_TM2"/>
</dbReference>
<organism evidence="9 10">
    <name type="scientific">Candidatus Uhrbacteria bacterium CG10_big_fil_rev_8_21_14_0_10_48_16</name>
    <dbReference type="NCBI Taxonomy" id="1975038"/>
    <lineage>
        <taxon>Bacteria</taxon>
        <taxon>Candidatus Uhriibacteriota</taxon>
    </lineage>
</organism>
<evidence type="ECO:0000256" key="7">
    <source>
        <dbReference type="ARBA" id="ARBA00023136"/>
    </source>
</evidence>
<dbReference type="Proteomes" id="UP000231436">
    <property type="component" value="Unassembled WGS sequence"/>
</dbReference>
<sequence length="305" mass="34766">MGAIILESKGLNWHHIGHVTDVDLEELQGRFKFHHLDYEDIRAETPISKMDPYKHYIFFVFHIPMIDSETGYLFGEELYVFLSTEGLVTITHTPIPALEAFAERMEKSAKFRSSILGHGTAFCLHKILAEVFRDSVSLVSNLTLEVRRLEQAIEKRHDKKITVDLGHARRNILFLRHVIDPQRTILSSLMNMKRSFISDDMTLYFDDVQDILDTIWMAADNLKLIVDGLFDVNEALLSHRTNEVVTLLTVVSASLMVPTLIAGFYGMNVPWLPYASDAKIVGLFYVFGLVGMALVVLVILRRSRS</sequence>
<evidence type="ECO:0000313" key="9">
    <source>
        <dbReference type="EMBL" id="PJE76498.1"/>
    </source>
</evidence>
<feature type="transmembrane region" description="Helical" evidence="8">
    <location>
        <begin position="280"/>
        <end position="300"/>
    </location>
</feature>
<keyword evidence="6 8" id="KW-1133">Transmembrane helix</keyword>
<dbReference type="GO" id="GO:0050897">
    <property type="term" value="F:cobalt ion binding"/>
    <property type="evidence" value="ECO:0007669"/>
    <property type="project" value="TreeGrafter"/>
</dbReference>
<dbReference type="InterPro" id="IPR002523">
    <property type="entry name" value="MgTranspt_CorA/ZnTranspt_ZntB"/>
</dbReference>
<accession>A0A2M8LGD7</accession>
<dbReference type="Pfam" id="PF01544">
    <property type="entry name" value="CorA"/>
    <property type="match status" value="1"/>
</dbReference>
<dbReference type="InterPro" id="IPR045861">
    <property type="entry name" value="CorA_cytoplasmic_dom"/>
</dbReference>
<gene>
    <name evidence="9" type="ORF">COV05_03975</name>
</gene>
<dbReference type="EMBL" id="PFEU01000018">
    <property type="protein sequence ID" value="PJE76498.1"/>
    <property type="molecule type" value="Genomic_DNA"/>
</dbReference>
<protein>
    <recommendedName>
        <fullName evidence="11">Magnesium transport protein CorA</fullName>
    </recommendedName>
</protein>
<evidence type="ECO:0000256" key="2">
    <source>
        <dbReference type="ARBA" id="ARBA00009765"/>
    </source>
</evidence>
<feature type="transmembrane region" description="Helical" evidence="8">
    <location>
        <begin position="244"/>
        <end position="268"/>
    </location>
</feature>
<evidence type="ECO:0000256" key="6">
    <source>
        <dbReference type="ARBA" id="ARBA00022989"/>
    </source>
</evidence>
<reference evidence="10" key="1">
    <citation type="submission" date="2017-09" db="EMBL/GenBank/DDBJ databases">
        <title>Depth-based differentiation of microbial function through sediment-hosted aquifers and enrichment of novel symbionts in the deep terrestrial subsurface.</title>
        <authorList>
            <person name="Probst A.J."/>
            <person name="Ladd B."/>
            <person name="Jarett J.K."/>
            <person name="Geller-Mcgrath D.E."/>
            <person name="Sieber C.M.K."/>
            <person name="Emerson J.B."/>
            <person name="Anantharaman K."/>
            <person name="Thomas B.C."/>
            <person name="Malmstrom R."/>
            <person name="Stieglmeier M."/>
            <person name="Klingl A."/>
            <person name="Woyke T."/>
            <person name="Ryan C.M."/>
            <person name="Banfield J.F."/>
        </authorList>
    </citation>
    <scope>NUCLEOTIDE SEQUENCE [LARGE SCALE GENOMIC DNA]</scope>
</reference>
<evidence type="ECO:0000256" key="4">
    <source>
        <dbReference type="ARBA" id="ARBA00022475"/>
    </source>
</evidence>
<evidence type="ECO:0000256" key="3">
    <source>
        <dbReference type="ARBA" id="ARBA00022448"/>
    </source>
</evidence>
<evidence type="ECO:0000256" key="5">
    <source>
        <dbReference type="ARBA" id="ARBA00022692"/>
    </source>
</evidence>
<evidence type="ECO:0008006" key="11">
    <source>
        <dbReference type="Google" id="ProtNLM"/>
    </source>
</evidence>
<comment type="similarity">
    <text evidence="2">Belongs to the CorA metal ion transporter (MIT) (TC 1.A.35) family.</text>
</comment>
<comment type="subcellular location">
    <subcellularLocation>
        <location evidence="1">Cell membrane</location>
        <topology evidence="1">Multi-pass membrane protein</topology>
    </subcellularLocation>
</comment>
<dbReference type="GO" id="GO:0015087">
    <property type="term" value="F:cobalt ion transmembrane transporter activity"/>
    <property type="evidence" value="ECO:0007669"/>
    <property type="project" value="TreeGrafter"/>
</dbReference>
<keyword evidence="7 8" id="KW-0472">Membrane</keyword>
<evidence type="ECO:0000256" key="8">
    <source>
        <dbReference type="SAM" id="Phobius"/>
    </source>
</evidence>
<proteinExistence type="inferred from homology"/>